<gene>
    <name evidence="8" type="ORF">BSTOLATCC_MIC18739</name>
</gene>
<feature type="disulfide bond" evidence="7">
    <location>
        <begin position="38"/>
        <end position="79"/>
    </location>
</feature>
<evidence type="ECO:0000256" key="3">
    <source>
        <dbReference type="ARBA" id="ARBA00022664"/>
    </source>
</evidence>
<evidence type="ECO:0000313" key="8">
    <source>
        <dbReference type="EMBL" id="CAG9317493.1"/>
    </source>
</evidence>
<dbReference type="SUPFAM" id="SSF52833">
    <property type="entry name" value="Thioredoxin-like"/>
    <property type="match status" value="1"/>
</dbReference>
<dbReference type="Pfam" id="PF02966">
    <property type="entry name" value="DIM1"/>
    <property type="match status" value="1"/>
</dbReference>
<evidence type="ECO:0000256" key="2">
    <source>
        <dbReference type="ARBA" id="ARBA00008241"/>
    </source>
</evidence>
<dbReference type="AlphaFoldDB" id="A0AAU9IV15"/>
<comment type="caution">
    <text evidence="8">The sequence shown here is derived from an EMBL/GenBank/DDBJ whole genome shotgun (WGS) entry which is preliminary data.</text>
</comment>
<dbReference type="PANTHER" id="PTHR12052:SF5">
    <property type="entry name" value="THIOREDOXIN-LIKE PROTEIN 4A"/>
    <property type="match status" value="1"/>
</dbReference>
<dbReference type="GO" id="GO:0046540">
    <property type="term" value="C:U4/U6 x U5 tri-snRNP complex"/>
    <property type="evidence" value="ECO:0007669"/>
    <property type="project" value="UniProtKB-UniRule"/>
</dbReference>
<evidence type="ECO:0000313" key="9">
    <source>
        <dbReference type="Proteomes" id="UP001162131"/>
    </source>
</evidence>
<dbReference type="SMART" id="SM01410">
    <property type="entry name" value="DIM1"/>
    <property type="match status" value="1"/>
</dbReference>
<keyword evidence="5 6" id="KW-0539">Nucleus</keyword>
<evidence type="ECO:0008006" key="10">
    <source>
        <dbReference type="Google" id="ProtNLM"/>
    </source>
</evidence>
<dbReference type="PIRSF" id="PIRSF017199">
    <property type="entry name" value="mRNA_splic_U5"/>
    <property type="match status" value="1"/>
</dbReference>
<evidence type="ECO:0000256" key="1">
    <source>
        <dbReference type="ARBA" id="ARBA00004123"/>
    </source>
</evidence>
<keyword evidence="4 6" id="KW-0508">mRNA splicing</keyword>
<keyword evidence="9" id="KW-1185">Reference proteome</keyword>
<organism evidence="8 9">
    <name type="scientific">Blepharisma stoltei</name>
    <dbReference type="NCBI Taxonomy" id="1481888"/>
    <lineage>
        <taxon>Eukaryota</taxon>
        <taxon>Sar</taxon>
        <taxon>Alveolata</taxon>
        <taxon>Ciliophora</taxon>
        <taxon>Postciliodesmatophora</taxon>
        <taxon>Heterotrichea</taxon>
        <taxon>Heterotrichida</taxon>
        <taxon>Blepharismidae</taxon>
        <taxon>Blepharisma</taxon>
    </lineage>
</organism>
<proteinExistence type="inferred from homology"/>
<evidence type="ECO:0000256" key="6">
    <source>
        <dbReference type="PIRNR" id="PIRNR017199"/>
    </source>
</evidence>
<dbReference type="GO" id="GO:0005682">
    <property type="term" value="C:U5 snRNP"/>
    <property type="evidence" value="ECO:0007669"/>
    <property type="project" value="TreeGrafter"/>
</dbReference>
<dbReference type="Proteomes" id="UP001162131">
    <property type="component" value="Unassembled WGS sequence"/>
</dbReference>
<protein>
    <recommendedName>
        <fullName evidence="10">Thioredoxin-like protein</fullName>
    </recommendedName>
</protein>
<dbReference type="CDD" id="cd02954">
    <property type="entry name" value="DIM1"/>
    <property type="match status" value="1"/>
</dbReference>
<accession>A0AAU9IV15</accession>
<name>A0AAU9IV15_9CILI</name>
<dbReference type="EMBL" id="CAJZBQ010000018">
    <property type="protein sequence ID" value="CAG9317493.1"/>
    <property type="molecule type" value="Genomic_DNA"/>
</dbReference>
<dbReference type="Gene3D" id="3.40.30.10">
    <property type="entry name" value="Glutaredoxin"/>
    <property type="match status" value="1"/>
</dbReference>
<evidence type="ECO:0000256" key="4">
    <source>
        <dbReference type="ARBA" id="ARBA00023187"/>
    </source>
</evidence>
<dbReference type="PANTHER" id="PTHR12052">
    <property type="entry name" value="THIOREDOXIN-LIKE PROTEN 4A, 4B"/>
    <property type="match status" value="1"/>
</dbReference>
<dbReference type="GO" id="GO:0000398">
    <property type="term" value="P:mRNA splicing, via spliceosome"/>
    <property type="evidence" value="ECO:0007669"/>
    <property type="project" value="InterPro"/>
</dbReference>
<dbReference type="GO" id="GO:0005681">
    <property type="term" value="C:spliceosomal complex"/>
    <property type="evidence" value="ECO:0007669"/>
    <property type="project" value="TreeGrafter"/>
</dbReference>
<dbReference type="FunFam" id="3.40.30.10:FF:000004">
    <property type="entry name" value="Spliceosomal protein DIB1"/>
    <property type="match status" value="1"/>
</dbReference>
<keyword evidence="3 6" id="KW-0507">mRNA processing</keyword>
<comment type="similarity">
    <text evidence="2 6">Belongs to the DIM1 family.</text>
</comment>
<dbReference type="InterPro" id="IPR004123">
    <property type="entry name" value="Dim1"/>
</dbReference>
<comment type="subcellular location">
    <subcellularLocation>
        <location evidence="1 6">Nucleus</location>
    </subcellularLocation>
</comment>
<reference evidence="8" key="1">
    <citation type="submission" date="2021-09" db="EMBL/GenBank/DDBJ databases">
        <authorList>
            <consortium name="AG Swart"/>
            <person name="Singh M."/>
            <person name="Singh A."/>
            <person name="Seah K."/>
            <person name="Emmerich C."/>
        </authorList>
    </citation>
    <scope>NUCLEOTIDE SEQUENCE</scope>
    <source>
        <strain evidence="8">ATCC30299</strain>
    </source>
</reference>
<evidence type="ECO:0000256" key="5">
    <source>
        <dbReference type="ARBA" id="ARBA00023242"/>
    </source>
</evidence>
<dbReference type="InterPro" id="IPR036249">
    <property type="entry name" value="Thioredoxin-like_sf"/>
</dbReference>
<evidence type="ECO:0000256" key="7">
    <source>
        <dbReference type="PIRSR" id="PIRSR017199-1"/>
    </source>
</evidence>
<sequence length="142" mass="16644">MSYLLPHLHNGWEVDQAILSEGNRVVIIRFGHDYDNICMQMDELLYSIAYDIKNFGVIYLVDITEVPDFNSFYELYDPCSIMFFFRNKLIMVDYGTGNNYKLNFLLTDKQELIDILENVYRAATKGKGLAISPKDYSTKHRY</sequence>